<dbReference type="InParanoid" id="A0A059CGK2"/>
<dbReference type="PROSITE" id="PS51367">
    <property type="entry name" value="THAUMATIN_2"/>
    <property type="match status" value="1"/>
</dbReference>
<proteinExistence type="predicted"/>
<evidence type="ECO:0000256" key="2">
    <source>
        <dbReference type="SAM" id="SignalP"/>
    </source>
</evidence>
<dbReference type="InterPro" id="IPR037176">
    <property type="entry name" value="Osmotin/thaumatin-like_sf"/>
</dbReference>
<feature type="disulfide bond" evidence="1">
    <location>
        <begin position="90"/>
        <end position="100"/>
    </location>
</feature>
<feature type="disulfide bond" evidence="1">
    <location>
        <begin position="77"/>
        <end position="144"/>
    </location>
</feature>
<dbReference type="GO" id="GO:0006952">
    <property type="term" value="P:defense response"/>
    <property type="evidence" value="ECO:0000318"/>
    <property type="project" value="GO_Central"/>
</dbReference>
<dbReference type="EMBL" id="KK198756">
    <property type="protein sequence ID" value="KCW77583.1"/>
    <property type="molecule type" value="Genomic_DNA"/>
</dbReference>
<feature type="disulfide bond" evidence="1">
    <location>
        <begin position="104"/>
        <end position="107"/>
    </location>
</feature>
<name>A0A059CGK2_EUCGR</name>
<sequence length="162" mass="17539">MMSSILAPLSLILSLLLTLFLTSTHAATFVVVNQCTYTIWAAASPGVGLFNYLDFLDISLVNGFNLPMLSRPTSGSCRGIRCLDEINGQCPEELKAPGGCNNPCIYCCNNKSESYGLTTYSQFFKDKCPDAYTYPLDVPATFTCPSGTNCEVTFCHGGQNLT</sequence>
<protein>
    <recommendedName>
        <fullName evidence="4">Osmotin-like protein</fullName>
    </recommendedName>
</protein>
<reference evidence="3" key="1">
    <citation type="submission" date="2013-07" db="EMBL/GenBank/DDBJ databases">
        <title>The genome of Eucalyptus grandis.</title>
        <authorList>
            <person name="Schmutz J."/>
            <person name="Hayes R."/>
            <person name="Myburg A."/>
            <person name="Tuskan G."/>
            <person name="Grattapaglia D."/>
            <person name="Rokhsar D.S."/>
        </authorList>
    </citation>
    <scope>NUCLEOTIDE SEQUENCE</scope>
    <source>
        <tissue evidence="3">Leaf extractions</tissue>
    </source>
</reference>
<gene>
    <name evidence="3" type="ORF">EUGRSUZ_D01897</name>
</gene>
<dbReference type="SUPFAM" id="SSF49870">
    <property type="entry name" value="Osmotin, thaumatin-like protein"/>
    <property type="match status" value="1"/>
</dbReference>
<dbReference type="SMART" id="SM00205">
    <property type="entry name" value="THN"/>
    <property type="match status" value="1"/>
</dbReference>
<feature type="signal peptide" evidence="2">
    <location>
        <begin position="1"/>
        <end position="26"/>
    </location>
</feature>
<accession>A0A059CGK2</accession>
<dbReference type="Pfam" id="PF00314">
    <property type="entry name" value="Thaumatin"/>
    <property type="match status" value="1"/>
</dbReference>
<evidence type="ECO:0000313" key="3">
    <source>
        <dbReference type="EMBL" id="KCW77583.1"/>
    </source>
</evidence>
<dbReference type="PIRSF" id="PIRSF002703">
    <property type="entry name" value="Thaumatin"/>
    <property type="match status" value="1"/>
</dbReference>
<dbReference type="InterPro" id="IPR001938">
    <property type="entry name" value="Thaumatin"/>
</dbReference>
<organism evidence="3">
    <name type="scientific">Eucalyptus grandis</name>
    <name type="common">Flooded gum</name>
    <dbReference type="NCBI Taxonomy" id="71139"/>
    <lineage>
        <taxon>Eukaryota</taxon>
        <taxon>Viridiplantae</taxon>
        <taxon>Streptophyta</taxon>
        <taxon>Embryophyta</taxon>
        <taxon>Tracheophyta</taxon>
        <taxon>Spermatophyta</taxon>
        <taxon>Magnoliopsida</taxon>
        <taxon>eudicotyledons</taxon>
        <taxon>Gunneridae</taxon>
        <taxon>Pentapetalae</taxon>
        <taxon>rosids</taxon>
        <taxon>malvids</taxon>
        <taxon>Myrtales</taxon>
        <taxon>Myrtaceae</taxon>
        <taxon>Myrtoideae</taxon>
        <taxon>Eucalypteae</taxon>
        <taxon>Eucalyptus</taxon>
    </lineage>
</organism>
<evidence type="ECO:0008006" key="4">
    <source>
        <dbReference type="Google" id="ProtNLM"/>
    </source>
</evidence>
<keyword evidence="1" id="KW-1015">Disulfide bond</keyword>
<dbReference type="AlphaFoldDB" id="A0A059CGK2"/>
<keyword evidence="2" id="KW-0732">Signal</keyword>
<evidence type="ECO:0000256" key="1">
    <source>
        <dbReference type="PIRSR" id="PIRSR002703-1"/>
    </source>
</evidence>
<dbReference type="Gene3D" id="2.60.110.10">
    <property type="entry name" value="Thaumatin"/>
    <property type="match status" value="1"/>
</dbReference>
<feature type="disulfide bond" evidence="1">
    <location>
        <begin position="82"/>
        <end position="128"/>
    </location>
</feature>
<feature type="chain" id="PRO_5001569261" description="Osmotin-like protein" evidence="2">
    <location>
        <begin position="27"/>
        <end position="162"/>
    </location>
</feature>
<dbReference type="Gramene" id="KCW77583">
    <property type="protein sequence ID" value="KCW77583"/>
    <property type="gene ID" value="EUGRSUZ_D01897"/>
</dbReference>
<dbReference type="PANTHER" id="PTHR31048">
    <property type="entry name" value="OS03G0233200 PROTEIN"/>
    <property type="match status" value="1"/>
</dbReference>